<dbReference type="PROSITE" id="PS51462">
    <property type="entry name" value="NUDIX"/>
    <property type="match status" value="1"/>
</dbReference>
<dbReference type="EC" id="5.3.3.2" evidence="3 10"/>
<dbReference type="NCBIfam" id="TIGR02150">
    <property type="entry name" value="IPP_isom_1"/>
    <property type="match status" value="1"/>
</dbReference>
<dbReference type="SUPFAM" id="SSF55811">
    <property type="entry name" value="Nudix"/>
    <property type="match status" value="1"/>
</dbReference>
<keyword evidence="7 10" id="KW-0464">Manganese</keyword>
<sequence length="201" mass="22509">MPNSTRVVLADESGHAVGSALKSEVHHLDTPLHFAFSCYVFDSQGRFLATRRSLSKLTWPGVWTNSCCGHPAPGERIGDAAHRRLQQELGLTPTKMGMVLPDFRYRTTMDNGIVENEICPVFAAFVTDGEPSPDPSEVADYRWFAWPSFRDRARSGELQVSPWATLQIDLLVNFLDDPKTWPMRDLSNLPTPWDRPLIVGG</sequence>
<dbReference type="PIRSF" id="PIRSF018427">
    <property type="entry name" value="Isopntndiph_ism"/>
    <property type="match status" value="1"/>
</dbReference>
<evidence type="ECO:0000259" key="11">
    <source>
        <dbReference type="PROSITE" id="PS51462"/>
    </source>
</evidence>
<feature type="active site" evidence="10">
    <location>
        <position position="117"/>
    </location>
</feature>
<keyword evidence="9 10" id="KW-0413">Isomerase</keyword>
<feature type="binding site" evidence="10">
    <location>
        <position position="26"/>
    </location>
    <ligand>
        <name>Mn(2+)</name>
        <dbReference type="ChEBI" id="CHEBI:29035"/>
    </ligand>
</feature>
<keyword evidence="8 10" id="KW-0414">Isoprene biosynthesis</keyword>
<evidence type="ECO:0000256" key="6">
    <source>
        <dbReference type="ARBA" id="ARBA00022842"/>
    </source>
</evidence>
<reference evidence="12 13" key="1">
    <citation type="submission" date="2023-07" db="EMBL/GenBank/DDBJ databases">
        <title>Sequencing the genomes of 1000 actinobacteria strains.</title>
        <authorList>
            <person name="Klenk H.-P."/>
        </authorList>
    </citation>
    <scope>NUCLEOTIDE SEQUENCE [LARGE SCALE GENOMIC DNA]</scope>
    <source>
        <strain evidence="12 13">DSM 14555</strain>
    </source>
</reference>
<feature type="binding site" evidence="10">
    <location>
        <position position="88"/>
    </location>
    <ligand>
        <name>Mg(2+)</name>
        <dbReference type="ChEBI" id="CHEBI:18420"/>
    </ligand>
</feature>
<dbReference type="NCBIfam" id="NF002995">
    <property type="entry name" value="PRK03759.1"/>
    <property type="match status" value="1"/>
</dbReference>
<proteinExistence type="inferred from homology"/>
<gene>
    <name evidence="10" type="primary">idi</name>
    <name evidence="12" type="ORF">JOE69_001758</name>
</gene>
<comment type="catalytic activity">
    <reaction evidence="10">
        <text>isopentenyl diphosphate = dimethylallyl diphosphate</text>
        <dbReference type="Rhea" id="RHEA:23284"/>
        <dbReference type="ChEBI" id="CHEBI:57623"/>
        <dbReference type="ChEBI" id="CHEBI:128769"/>
        <dbReference type="EC" id="5.3.3.2"/>
    </reaction>
</comment>
<dbReference type="InterPro" id="IPR015797">
    <property type="entry name" value="NUDIX_hydrolase-like_dom_sf"/>
</dbReference>
<evidence type="ECO:0000256" key="2">
    <source>
        <dbReference type="ARBA" id="ARBA00007579"/>
    </source>
</evidence>
<dbReference type="PANTHER" id="PTHR10885">
    <property type="entry name" value="ISOPENTENYL-DIPHOSPHATE DELTA-ISOMERASE"/>
    <property type="match status" value="1"/>
</dbReference>
<evidence type="ECO:0000256" key="9">
    <source>
        <dbReference type="ARBA" id="ARBA00023235"/>
    </source>
</evidence>
<comment type="cofactor">
    <cofactor evidence="10">
        <name>Mn(2+)</name>
        <dbReference type="ChEBI" id="CHEBI:29035"/>
    </cofactor>
    <text evidence="10">Binds 1 Mn(2+) ion per subunit.</text>
</comment>
<dbReference type="Gene3D" id="3.90.79.10">
    <property type="entry name" value="Nucleoside Triphosphate Pyrophosphohydrolase"/>
    <property type="match status" value="1"/>
</dbReference>
<evidence type="ECO:0000256" key="10">
    <source>
        <dbReference type="HAMAP-Rule" id="MF_00202"/>
    </source>
</evidence>
<comment type="cofactor">
    <cofactor evidence="10">
        <name>Mg(2+)</name>
        <dbReference type="ChEBI" id="CHEBI:18420"/>
    </cofactor>
    <text evidence="10">Binds 1 Mg(2+) ion per subunit. The magnesium ion binds only when substrate is bound.</text>
</comment>
<feature type="binding site" evidence="10">
    <location>
        <position position="115"/>
    </location>
    <ligand>
        <name>Mn(2+)</name>
        <dbReference type="ChEBI" id="CHEBI:29035"/>
    </ligand>
</feature>
<evidence type="ECO:0000313" key="13">
    <source>
        <dbReference type="Proteomes" id="UP001185069"/>
    </source>
</evidence>
<dbReference type="RefSeq" id="WP_309797897.1">
    <property type="nucleotide sequence ID" value="NZ_BAAAHY010000005.1"/>
</dbReference>
<dbReference type="Pfam" id="PF00293">
    <property type="entry name" value="NUDIX"/>
    <property type="match status" value="1"/>
</dbReference>
<feature type="binding site" evidence="10">
    <location>
        <position position="70"/>
    </location>
    <ligand>
        <name>Mn(2+)</name>
        <dbReference type="ChEBI" id="CHEBI:29035"/>
    </ligand>
</feature>
<keyword evidence="13" id="KW-1185">Reference proteome</keyword>
<dbReference type="Proteomes" id="UP001185069">
    <property type="component" value="Unassembled WGS sequence"/>
</dbReference>
<feature type="domain" description="Nudix hydrolase" evidence="11">
    <location>
        <begin position="31"/>
        <end position="166"/>
    </location>
</feature>
<feature type="binding site" evidence="10">
    <location>
        <position position="33"/>
    </location>
    <ligand>
        <name>Mn(2+)</name>
        <dbReference type="ChEBI" id="CHEBI:29035"/>
    </ligand>
</feature>
<evidence type="ECO:0000256" key="3">
    <source>
        <dbReference type="ARBA" id="ARBA00012057"/>
    </source>
</evidence>
<dbReference type="InterPro" id="IPR011876">
    <property type="entry name" value="IsopentenylPP_isomerase_typ1"/>
</dbReference>
<evidence type="ECO:0000256" key="1">
    <source>
        <dbReference type="ARBA" id="ARBA00004826"/>
    </source>
</evidence>
<comment type="similarity">
    <text evidence="2 10">Belongs to the IPP isomerase type 1 family.</text>
</comment>
<comment type="subcellular location">
    <subcellularLocation>
        <location evidence="10">Cytoplasm</location>
    </subcellularLocation>
</comment>
<evidence type="ECO:0000313" key="12">
    <source>
        <dbReference type="EMBL" id="MDR6269520.1"/>
    </source>
</evidence>
<comment type="caution">
    <text evidence="12">The sequence shown here is derived from an EMBL/GenBank/DDBJ whole genome shotgun (WGS) entry which is preliminary data.</text>
</comment>
<evidence type="ECO:0000256" key="5">
    <source>
        <dbReference type="ARBA" id="ARBA00022723"/>
    </source>
</evidence>
<keyword evidence="6 10" id="KW-0460">Magnesium</keyword>
<dbReference type="InterPro" id="IPR000086">
    <property type="entry name" value="NUDIX_hydrolase_dom"/>
</dbReference>
<comment type="function">
    <text evidence="10">Catalyzes the 1,3-allylic rearrangement of the homoallylic substrate isopentenyl (IPP) to its highly electrophilic allylic isomer, dimethylallyl diphosphate (DMAPP).</text>
</comment>
<comment type="pathway">
    <text evidence="1 10">Isoprenoid biosynthesis; dimethylallyl diphosphate biosynthesis; dimethylallyl diphosphate from isopentenyl diphosphate: step 1/1.</text>
</comment>
<dbReference type="GO" id="GO:0004452">
    <property type="term" value="F:isopentenyl-diphosphate delta-isomerase activity"/>
    <property type="evidence" value="ECO:0007669"/>
    <property type="project" value="UniProtKB-EC"/>
</dbReference>
<dbReference type="CDD" id="cd02885">
    <property type="entry name" value="NUDIX_IPP_Isomerase"/>
    <property type="match status" value="1"/>
</dbReference>
<name>A0ABU1JAS9_9MICC</name>
<dbReference type="EMBL" id="JAVDQF010000001">
    <property type="protein sequence ID" value="MDR6269520.1"/>
    <property type="molecule type" value="Genomic_DNA"/>
</dbReference>
<evidence type="ECO:0000256" key="7">
    <source>
        <dbReference type="ARBA" id="ARBA00023211"/>
    </source>
</evidence>
<feature type="binding site" evidence="10">
    <location>
        <position position="117"/>
    </location>
    <ligand>
        <name>Mn(2+)</name>
        <dbReference type="ChEBI" id="CHEBI:29035"/>
    </ligand>
</feature>
<feature type="active site" evidence="10">
    <location>
        <position position="68"/>
    </location>
</feature>
<dbReference type="InterPro" id="IPR056375">
    <property type="entry name" value="Idi_bact"/>
</dbReference>
<dbReference type="PANTHER" id="PTHR10885:SF0">
    <property type="entry name" value="ISOPENTENYL-DIPHOSPHATE DELTA-ISOMERASE"/>
    <property type="match status" value="1"/>
</dbReference>
<dbReference type="HAMAP" id="MF_00202">
    <property type="entry name" value="Idi"/>
    <property type="match status" value="1"/>
</dbReference>
<accession>A0ABU1JAS9</accession>
<protein>
    <recommendedName>
        <fullName evidence="3 10">Isopentenyl-diphosphate Delta-isomerase</fullName>
        <shortName evidence="10">IPP isomerase</shortName>
        <ecNumber evidence="3 10">5.3.3.2</ecNumber>
    </recommendedName>
    <alternativeName>
        <fullName evidence="10">IPP:DMAPP isomerase</fullName>
    </alternativeName>
    <alternativeName>
        <fullName evidence="10">Isopentenyl pyrophosphate isomerase</fullName>
    </alternativeName>
</protein>
<keyword evidence="5 10" id="KW-0479">Metal-binding</keyword>
<keyword evidence="4 10" id="KW-0963">Cytoplasm</keyword>
<evidence type="ECO:0000256" key="4">
    <source>
        <dbReference type="ARBA" id="ARBA00022490"/>
    </source>
</evidence>
<organism evidence="12 13">
    <name type="scientific">Arthrobacter russicus</name>
    <dbReference type="NCBI Taxonomy" id="172040"/>
    <lineage>
        <taxon>Bacteria</taxon>
        <taxon>Bacillati</taxon>
        <taxon>Actinomycetota</taxon>
        <taxon>Actinomycetes</taxon>
        <taxon>Micrococcales</taxon>
        <taxon>Micrococcaceae</taxon>
        <taxon>Arthrobacter</taxon>
    </lineage>
</organism>
<evidence type="ECO:0000256" key="8">
    <source>
        <dbReference type="ARBA" id="ARBA00023229"/>
    </source>
</evidence>